<evidence type="ECO:0000313" key="2">
    <source>
        <dbReference type="Proteomes" id="UP001161757"/>
    </source>
</evidence>
<reference evidence="1" key="1">
    <citation type="submission" date="2023-01" db="EMBL/GenBank/DDBJ databases">
        <title>Exophiala dermititidis isolated from Cystic Fibrosis Patient.</title>
        <authorList>
            <person name="Kurbessoian T."/>
            <person name="Crocker A."/>
            <person name="Murante D."/>
            <person name="Hogan D.A."/>
            <person name="Stajich J.E."/>
        </authorList>
    </citation>
    <scope>NUCLEOTIDE SEQUENCE</scope>
    <source>
        <strain evidence="1">Ex8</strain>
    </source>
</reference>
<sequence length="105" mass="12361">MWKIRKVGEQHFFFEHFPFCRLSTRRFWVCVLFVSIPPELAFPRTLDKIGDPSHCHTSVGETRFQIRRFDYLVLYGYTTVSGVKIALRPEKEPATGQRHLSPSVY</sequence>
<accession>A0AAN6IYE5</accession>
<dbReference type="EMBL" id="JAJGCB010000008">
    <property type="protein sequence ID" value="KAJ8991561.1"/>
    <property type="molecule type" value="Genomic_DNA"/>
</dbReference>
<evidence type="ECO:0000313" key="1">
    <source>
        <dbReference type="EMBL" id="KAJ8991561.1"/>
    </source>
</evidence>
<dbReference type="AlphaFoldDB" id="A0AAN6IYE5"/>
<organism evidence="1 2">
    <name type="scientific">Exophiala dermatitidis</name>
    <name type="common">Black yeast-like fungus</name>
    <name type="synonym">Wangiella dermatitidis</name>
    <dbReference type="NCBI Taxonomy" id="5970"/>
    <lineage>
        <taxon>Eukaryota</taxon>
        <taxon>Fungi</taxon>
        <taxon>Dikarya</taxon>
        <taxon>Ascomycota</taxon>
        <taxon>Pezizomycotina</taxon>
        <taxon>Eurotiomycetes</taxon>
        <taxon>Chaetothyriomycetidae</taxon>
        <taxon>Chaetothyriales</taxon>
        <taxon>Herpotrichiellaceae</taxon>
        <taxon>Exophiala</taxon>
    </lineage>
</organism>
<dbReference type="Proteomes" id="UP001161757">
    <property type="component" value="Unassembled WGS sequence"/>
</dbReference>
<name>A0AAN6IYE5_EXODE</name>
<protein>
    <submittedName>
        <fullName evidence="1">Uncharacterized protein</fullName>
    </submittedName>
</protein>
<comment type="caution">
    <text evidence="1">The sequence shown here is derived from an EMBL/GenBank/DDBJ whole genome shotgun (WGS) entry which is preliminary data.</text>
</comment>
<gene>
    <name evidence="1" type="ORF">HRR80_004891</name>
</gene>
<proteinExistence type="predicted"/>